<organism evidence="1 2">
    <name type="scientific">Lonchura striata</name>
    <name type="common">white-rumped munia</name>
    <dbReference type="NCBI Taxonomy" id="40157"/>
    <lineage>
        <taxon>Eukaryota</taxon>
        <taxon>Metazoa</taxon>
        <taxon>Chordata</taxon>
        <taxon>Craniata</taxon>
        <taxon>Vertebrata</taxon>
        <taxon>Euteleostomi</taxon>
        <taxon>Archelosauria</taxon>
        <taxon>Archosauria</taxon>
        <taxon>Dinosauria</taxon>
        <taxon>Saurischia</taxon>
        <taxon>Theropoda</taxon>
        <taxon>Coelurosauria</taxon>
        <taxon>Aves</taxon>
        <taxon>Neognathae</taxon>
        <taxon>Neoaves</taxon>
        <taxon>Telluraves</taxon>
        <taxon>Australaves</taxon>
        <taxon>Passeriformes</taxon>
        <taxon>Passeroidea</taxon>
        <taxon>Estrildidae</taxon>
        <taxon>Estrildinae</taxon>
        <taxon>Lonchura</taxon>
    </lineage>
</organism>
<evidence type="ECO:0000313" key="2">
    <source>
        <dbReference type="Proteomes" id="UP000197619"/>
    </source>
</evidence>
<keyword evidence="2" id="KW-1185">Reference proteome</keyword>
<sequence length="92" mass="10450">MASLPQLWGSTYLNWNGLVALIHERLILPSSEVKHRFSLHSGLEEIKETGCHCRKIRLTEQEDESSLNIFCKASFSFLSSHHVFTGPLLVNL</sequence>
<dbReference type="EMBL" id="MUZQ01000201">
    <property type="protein sequence ID" value="OWK55430.1"/>
    <property type="molecule type" value="Genomic_DNA"/>
</dbReference>
<reference evidence="1 2" key="1">
    <citation type="submission" date="2017-05" db="EMBL/GenBank/DDBJ databases">
        <title>Genome of assembly of the Bengalese finch, Lonchura striata domestica.</title>
        <authorList>
            <person name="Colquitt B.M."/>
            <person name="Brainard M.S."/>
        </authorList>
    </citation>
    <scope>NUCLEOTIDE SEQUENCE [LARGE SCALE GENOMIC DNA]</scope>
    <source>
        <strain evidence="1">White83orange57</strain>
    </source>
</reference>
<proteinExistence type="predicted"/>
<dbReference type="Proteomes" id="UP000197619">
    <property type="component" value="Unassembled WGS sequence"/>
</dbReference>
<dbReference type="AlphaFoldDB" id="A0A218UPT2"/>
<name>A0A218UPT2_9PASE</name>
<evidence type="ECO:0000313" key="1">
    <source>
        <dbReference type="EMBL" id="OWK55430.1"/>
    </source>
</evidence>
<gene>
    <name evidence="1" type="ORF">RLOC_00013789</name>
</gene>
<protein>
    <submittedName>
        <fullName evidence="1">Uncharacterized protein</fullName>
    </submittedName>
</protein>
<accession>A0A218UPT2</accession>
<comment type="caution">
    <text evidence="1">The sequence shown here is derived from an EMBL/GenBank/DDBJ whole genome shotgun (WGS) entry which is preliminary data.</text>
</comment>